<keyword evidence="2" id="KW-1185">Reference proteome</keyword>
<dbReference type="OrthoDB" id="3437405at2759"/>
<reference evidence="1" key="1">
    <citation type="submission" date="2020-03" db="EMBL/GenBank/DDBJ databases">
        <title>Draft Genome Sequence of Cylindrodendrum hubeiense.</title>
        <authorList>
            <person name="Buettner E."/>
            <person name="Kellner H."/>
        </authorList>
    </citation>
    <scope>NUCLEOTIDE SEQUENCE</scope>
    <source>
        <strain evidence="1">IHI 201604</strain>
    </source>
</reference>
<evidence type="ECO:0000313" key="2">
    <source>
        <dbReference type="Proteomes" id="UP000722485"/>
    </source>
</evidence>
<name>A0A9P5HHX0_9HYPO</name>
<organism evidence="1 2">
    <name type="scientific">Cylindrodendrum hubeiense</name>
    <dbReference type="NCBI Taxonomy" id="595255"/>
    <lineage>
        <taxon>Eukaryota</taxon>
        <taxon>Fungi</taxon>
        <taxon>Dikarya</taxon>
        <taxon>Ascomycota</taxon>
        <taxon>Pezizomycotina</taxon>
        <taxon>Sordariomycetes</taxon>
        <taxon>Hypocreomycetidae</taxon>
        <taxon>Hypocreales</taxon>
        <taxon>Nectriaceae</taxon>
        <taxon>Cylindrodendrum</taxon>
    </lineage>
</organism>
<accession>A0A9P5HHX0</accession>
<dbReference type="Proteomes" id="UP000722485">
    <property type="component" value="Unassembled WGS sequence"/>
</dbReference>
<proteinExistence type="predicted"/>
<dbReference type="EMBL" id="JAANBB010000032">
    <property type="protein sequence ID" value="KAF7554439.1"/>
    <property type="molecule type" value="Genomic_DNA"/>
</dbReference>
<gene>
    <name evidence="1" type="ORF">G7Z17_g2905</name>
</gene>
<dbReference type="AlphaFoldDB" id="A0A9P5HHX0"/>
<evidence type="ECO:0000313" key="1">
    <source>
        <dbReference type="EMBL" id="KAF7554439.1"/>
    </source>
</evidence>
<protein>
    <submittedName>
        <fullName evidence="1">Uncharacterized protein</fullName>
    </submittedName>
</protein>
<comment type="caution">
    <text evidence="1">The sequence shown here is derived from an EMBL/GenBank/DDBJ whole genome shotgun (WGS) entry which is preliminary data.</text>
</comment>
<sequence>MAGRDQPPADRAAAMLRFDMAVTEHGTPLSKPLGEAAVKRRNIPTGIQDQILRLDHPEARTRLWIVDRTLEPQTVAHFFEFVSSGQLPGGSQSSLPRPTHEEFMMMMQPFPQWAPAPYNEIRRSTAESIMVRIGSREALDHLTPIAKELHCMKTRIWEGIPPVSERRWKDLELDRPDNFSIACQFIVAVINVFYYLNHPMIKHNLRVTSNLISDHLKEYEEAINALRKSASSDGSYQHMSATRLWHEFISAHYKSISTRAHKWAIEHIDRLRAPVIVHLATHQPAIPGPHDARQWELTNKFHDLNENTAHANFAIFIPTDGYRGDPRPAQDAKPLTEQDGRRFREEPISWSANLYHRQADYNARVRYLSRVQTYNEIAEAGISTIDSPVNDPRSMMRTVRSQTNAHIMARRELRGEPEPLGLDTWLDQVKTRVGSENLQWGYVAFRLNHEHNDGQWAYFKQRFEDDCANWGDEFTGIDDVRNISKIHWLDGKELGIEDGDIEAAKVLFKTYVESTDAPTQVRQEMFLVADGDVISSYLNPTTAKRGFVLAVDADFDPTDTDQGRNEESPGYSGAVRVLGSLLWDDLGAQFQMQTQQLVDLWPLAMNNPALIYEGPLPMPILRSRSSASLSRSMAREMAQRYAEPQSIAWIVVAGVLGNHFFGGPA</sequence>